<feature type="region of interest" description="Disordered" evidence="1">
    <location>
        <begin position="740"/>
        <end position="774"/>
    </location>
</feature>
<feature type="region of interest" description="Disordered" evidence="1">
    <location>
        <begin position="1059"/>
        <end position="1102"/>
    </location>
</feature>
<feature type="transmembrane region" description="Helical" evidence="2">
    <location>
        <begin position="1202"/>
        <end position="1228"/>
    </location>
</feature>
<feature type="compositionally biased region" description="Low complexity" evidence="1">
    <location>
        <begin position="52"/>
        <end position="73"/>
    </location>
</feature>
<feature type="region of interest" description="Disordered" evidence="1">
    <location>
        <begin position="45"/>
        <end position="73"/>
    </location>
</feature>
<keyword evidence="2" id="KW-0812">Transmembrane</keyword>
<keyword evidence="2" id="KW-1133">Transmembrane helix</keyword>
<keyword evidence="4" id="KW-1185">Reference proteome</keyword>
<dbReference type="EMBL" id="JAACJO010000011">
    <property type="protein sequence ID" value="KAF5352600.1"/>
    <property type="molecule type" value="Genomic_DNA"/>
</dbReference>
<organism evidence="3 4">
    <name type="scientific">Leucocoprinus leucothites</name>
    <dbReference type="NCBI Taxonomy" id="201217"/>
    <lineage>
        <taxon>Eukaryota</taxon>
        <taxon>Fungi</taxon>
        <taxon>Dikarya</taxon>
        <taxon>Basidiomycota</taxon>
        <taxon>Agaricomycotina</taxon>
        <taxon>Agaricomycetes</taxon>
        <taxon>Agaricomycetidae</taxon>
        <taxon>Agaricales</taxon>
        <taxon>Agaricineae</taxon>
        <taxon>Agaricaceae</taxon>
        <taxon>Leucocoprinus</taxon>
    </lineage>
</organism>
<accession>A0A8H5FWR9</accession>
<keyword evidence="2" id="KW-0472">Membrane</keyword>
<sequence length="1345" mass="145350">MSLFNGIHSFILDDLDGPQDGQDNHQDAVNQAMETARLALDNVAKPQRSTRAGIPGASGPAIPAPPSSSLVSAGGNAMDIRRALGFDNQSLAPNAGGAFGATFTGIGAEEKTKRKARVTEMRRQLDDRKARKEQKITNGEGHFGRKSQTPDQRHPVWRSQDGGLAAITAPSEIVNSPRNQGQWSLLSTQATLPRKGPSRFRPTLPPQLQGPPPNFDPSNTNFHQLAPIGGPGPFPPFSMMPNGPPGSFPPMNMNFSSSPNFHPSQAPIQNGGGMSTYPPPQPTLAAQQHNDSMPTTEREYAITAGVGEELGEMSKEDDGELREDGVWVPDHTQVSSLPMNTIASPAPQAAVGSATTLTRANPFRIYPYPPTYPGTPPFFIIGGEKRRRSSPIPSSIALTNSHFSGSELRPTDTTQKYSGETPATEPEYAITVEASEEAPGETSKDEGGELSKDGVRVLYHTEAPSLPINITASPAPQVAVGLEIPTSPLQSTLITQKHNGEAPTTEPEYAITVGAGEEALGEMSKEEDGELREGEIRALNDTESPSLPMDTITSFVPQVAVGSEMPTSPPQSALVTQKHNGEAPTTKPEYAITVGASDEAPGETSKEEDGEPREDEIRVLNDTESPSLPMDTIASFVPQAAVGSEMPTSPPQSTLVAQKHNGEAPITEPEYAITVGASDEVLGEMSKEEDGELREGEIRVLNDTESPSLPMDTIASPVPQPAIGSEMPTSLQPIPITQKHKGEMPATEPESTTTVETSEEALSEIPKEDGGELREDGVEVVNYTEAPVPPMTKIASLEPRAAVGPPTILTSTGPKLVYPSYESTSPAVEGSRDGGVAAISDSGEAMNDSGNQGQSTLPPSDITRPDFGSETPDVCDPTVHTPGRAIVERNHSPSVSEHLGGPSAPVEINEDVRYQYQGHSPYLNIYTTNTDHQTLGRSTRSYTPASRGIPPSSLFAGAENWTKAPQAKRQHDHPYSFPAGSAGYGFNPWHWESANPQETTDHDSFASHYSFVVTTAYNVVFHTYLAGHLLIPSLYFFRANQIFRDAGLSVYQIAHHAAQSRSRATEGAGRSRGRTRRLSKEERELGQEDDEQEGDGPSTVPQFRQLKNDWENMIGDLVEEWRTLNIVSAMMVPGILTLFQVDGAVNDPVTRSLAHWSLIMALWSIVYGCLYIIQFRRMRTDNIIIGWAMETEKPHIVVWNTWFLLALPVVFLAWSILIFITAIIWFMWRTRASPPLEFSLPAPPLTESAFRVLTSVFLVIAIIYLVLALSRFFQCGAPMTGHWKREVEKLIAVVAAQSESGSPASSPITRGERRSKARARHSHDNLGETSGGSSTQFSPSTPSPK</sequence>
<feature type="compositionally biased region" description="Low complexity" evidence="1">
    <location>
        <begin position="745"/>
        <end position="756"/>
    </location>
</feature>
<feature type="region of interest" description="Disordered" evidence="1">
    <location>
        <begin position="396"/>
        <end position="426"/>
    </location>
</feature>
<reference evidence="3 4" key="1">
    <citation type="journal article" date="2020" name="ISME J.">
        <title>Uncovering the hidden diversity of litter-decomposition mechanisms in mushroom-forming fungi.</title>
        <authorList>
            <person name="Floudas D."/>
            <person name="Bentzer J."/>
            <person name="Ahren D."/>
            <person name="Johansson T."/>
            <person name="Persson P."/>
            <person name="Tunlid A."/>
        </authorList>
    </citation>
    <scope>NUCLEOTIDE SEQUENCE [LARGE SCALE GENOMIC DNA]</scope>
    <source>
        <strain evidence="3 4">CBS 146.42</strain>
    </source>
</reference>
<dbReference type="OrthoDB" id="3123726at2759"/>
<feature type="transmembrane region" description="Helical" evidence="2">
    <location>
        <begin position="1248"/>
        <end position="1269"/>
    </location>
</feature>
<feature type="region of interest" description="Disordered" evidence="1">
    <location>
        <begin position="841"/>
        <end position="879"/>
    </location>
</feature>
<protein>
    <submittedName>
        <fullName evidence="3">Uncharacterized protein</fullName>
    </submittedName>
</protein>
<feature type="compositionally biased region" description="Basic and acidic residues" evidence="1">
    <location>
        <begin position="110"/>
        <end position="135"/>
    </location>
</feature>
<feature type="compositionally biased region" description="Basic and acidic residues" evidence="1">
    <location>
        <begin position="765"/>
        <end position="774"/>
    </location>
</feature>
<proteinExistence type="predicted"/>
<gene>
    <name evidence="3" type="ORF">D9756_006335</name>
</gene>
<feature type="compositionally biased region" description="Polar residues" evidence="1">
    <location>
        <begin position="848"/>
        <end position="858"/>
    </location>
</feature>
<feature type="region of interest" description="Disordered" evidence="1">
    <location>
        <begin position="1298"/>
        <end position="1345"/>
    </location>
</feature>
<dbReference type="Proteomes" id="UP000559027">
    <property type="component" value="Unassembled WGS sequence"/>
</dbReference>
<evidence type="ECO:0000313" key="4">
    <source>
        <dbReference type="Proteomes" id="UP000559027"/>
    </source>
</evidence>
<feature type="transmembrane region" description="Helical" evidence="2">
    <location>
        <begin position="1019"/>
        <end position="1037"/>
    </location>
</feature>
<feature type="compositionally biased region" description="Polar residues" evidence="1">
    <location>
        <begin position="1298"/>
        <end position="1308"/>
    </location>
</feature>
<feature type="compositionally biased region" description="Low complexity" evidence="1">
    <location>
        <begin position="1331"/>
        <end position="1345"/>
    </location>
</feature>
<evidence type="ECO:0000256" key="2">
    <source>
        <dbReference type="SAM" id="Phobius"/>
    </source>
</evidence>
<feature type="transmembrane region" description="Helical" evidence="2">
    <location>
        <begin position="1153"/>
        <end position="1173"/>
    </location>
</feature>
<feature type="region of interest" description="Disordered" evidence="1">
    <location>
        <begin position="594"/>
        <end position="617"/>
    </location>
</feature>
<evidence type="ECO:0000256" key="1">
    <source>
        <dbReference type="SAM" id="MobiDB-lite"/>
    </source>
</evidence>
<evidence type="ECO:0000313" key="3">
    <source>
        <dbReference type="EMBL" id="KAF5352600.1"/>
    </source>
</evidence>
<name>A0A8H5FWR9_9AGAR</name>
<comment type="caution">
    <text evidence="3">The sequence shown here is derived from an EMBL/GenBank/DDBJ whole genome shotgun (WGS) entry which is preliminary data.</text>
</comment>
<feature type="region of interest" description="Disordered" evidence="1">
    <location>
        <begin position="110"/>
        <end position="158"/>
    </location>
</feature>
<feature type="transmembrane region" description="Helical" evidence="2">
    <location>
        <begin position="1123"/>
        <end position="1141"/>
    </location>
</feature>